<dbReference type="AlphaFoldDB" id="A0A4U0SF65"/>
<comment type="caution">
    <text evidence="2">The sequence shown here is derived from an EMBL/GenBank/DDBJ whole genome shotgun (WGS) entry which is preliminary data.</text>
</comment>
<name>A0A4U0SF65_9ACTN</name>
<proteinExistence type="predicted"/>
<evidence type="ECO:0000256" key="1">
    <source>
        <dbReference type="SAM" id="MobiDB-lite"/>
    </source>
</evidence>
<dbReference type="EMBL" id="SUMC01000034">
    <property type="protein sequence ID" value="TKA08106.1"/>
    <property type="molecule type" value="Genomic_DNA"/>
</dbReference>
<keyword evidence="3" id="KW-1185">Reference proteome</keyword>
<dbReference type="PANTHER" id="PTHR34403:SF17">
    <property type="entry name" value="RETINITIS PIGMENTOSA 1-LIKE 1 PROTEIN-LIKE"/>
    <property type="match status" value="1"/>
</dbReference>
<dbReference type="RefSeq" id="WP_136727063.1">
    <property type="nucleotide sequence ID" value="NZ_SUMC01000034.1"/>
</dbReference>
<feature type="region of interest" description="Disordered" evidence="1">
    <location>
        <begin position="336"/>
        <end position="478"/>
    </location>
</feature>
<dbReference type="PANTHER" id="PTHR34403">
    <property type="entry name" value="TOL-PAL SYSTEM PROTEIN TOLA"/>
    <property type="match status" value="1"/>
</dbReference>
<feature type="compositionally biased region" description="Low complexity" evidence="1">
    <location>
        <begin position="336"/>
        <end position="380"/>
    </location>
</feature>
<gene>
    <name evidence="2" type="ORF">FCI23_29900</name>
</gene>
<dbReference type="Proteomes" id="UP000305778">
    <property type="component" value="Unassembled WGS sequence"/>
</dbReference>
<evidence type="ECO:0000313" key="3">
    <source>
        <dbReference type="Proteomes" id="UP000305778"/>
    </source>
</evidence>
<evidence type="ECO:0000313" key="2">
    <source>
        <dbReference type="EMBL" id="TKA08106.1"/>
    </source>
</evidence>
<dbReference type="InterPro" id="IPR050972">
    <property type="entry name" value="SDr-like"/>
</dbReference>
<feature type="compositionally biased region" description="Acidic residues" evidence="1">
    <location>
        <begin position="435"/>
        <end position="450"/>
    </location>
</feature>
<accession>A0A4U0SF65</accession>
<dbReference type="OrthoDB" id="9757917at2"/>
<protein>
    <submittedName>
        <fullName evidence="2">Uncharacterized protein</fullName>
    </submittedName>
</protein>
<reference evidence="2 3" key="1">
    <citation type="submission" date="2019-04" db="EMBL/GenBank/DDBJ databases">
        <title>Streptomyces oryziradicis sp. nov., a novel actinomycete isolated from rhizosphere soil of rice (Oryza sativa L.).</title>
        <authorList>
            <person name="Li C."/>
        </authorList>
    </citation>
    <scope>NUCLEOTIDE SEQUENCE [LARGE SCALE GENOMIC DNA]</scope>
    <source>
        <strain evidence="2 3">NEAU-C40</strain>
    </source>
</reference>
<feature type="region of interest" description="Disordered" evidence="1">
    <location>
        <begin position="1"/>
        <end position="30"/>
    </location>
</feature>
<feature type="compositionally biased region" description="Low complexity" evidence="1">
    <location>
        <begin position="389"/>
        <end position="434"/>
    </location>
</feature>
<organism evidence="2 3">
    <name type="scientific">Actinacidiphila oryziradicis</name>
    <dbReference type="NCBI Taxonomy" id="2571141"/>
    <lineage>
        <taxon>Bacteria</taxon>
        <taxon>Bacillati</taxon>
        <taxon>Actinomycetota</taxon>
        <taxon>Actinomycetes</taxon>
        <taxon>Kitasatosporales</taxon>
        <taxon>Streptomycetaceae</taxon>
        <taxon>Actinacidiphila</taxon>
    </lineage>
</organism>
<sequence>MTAIPVRTADVPSPSPSPEAAPDGGAQPGAREDLRTYAELGGFTLSAQTHPWYAAVDTIGSPEEARAASTVLAELRGRDLLAVRDAATRLAEGTALGTTTTVGATSGAVALLQRVRDTLTTLRPTAYEADLDALAAATANAKFSWIRRRSIPSQARGLALSKRIRRDALHTALVAAAAARTEWTALAAEGGHPALPSDAAFLEDAGRATEAAGAGLRELGRLLADPSLETLSFDDLAARLEGLAADEGTLYRLPTLRTLRDRLSEHGLTDLLAELTARRADAAEAEAAYGADRAEEAVAAVETAPVPEATAAPMAEPEPEVAAAAEAAAMADLGEPEPEAAVAAEAAPMAEPEPEAAVAAEAAAMAEPEPEVAAVPEAAASDLGEPEPEAAVAAEAAPMAEPEPEVVAAPEAAEPEASALTEPAEPEASALTEPEAAEPESESTEPEAVEAAEVVEAAAKAQRLRRPRKPSLTPGRPITAYSASELAGLVRWIDSDFVERTDDELLRAAMKELGFARIGPRIKEALGAAVAEVRGSQA</sequence>